<evidence type="ECO:0000313" key="1">
    <source>
        <dbReference type="EMBL" id="EHJ63003.1"/>
    </source>
</evidence>
<dbReference type="AlphaFoldDB" id="G6E6V8"/>
<sequence length="51" mass="5688">MAGSSISLDWQFIIASFDRFHMTPTKSGSAITPLSNIRNITEVGFRRCGLR</sequence>
<dbReference type="Proteomes" id="UP000004030">
    <property type="component" value="Unassembled WGS sequence"/>
</dbReference>
<organism evidence="1 2">
    <name type="scientific">Novosphingobium pentaromativorans US6-1</name>
    <dbReference type="NCBI Taxonomy" id="1088721"/>
    <lineage>
        <taxon>Bacteria</taxon>
        <taxon>Pseudomonadati</taxon>
        <taxon>Pseudomonadota</taxon>
        <taxon>Alphaproteobacteria</taxon>
        <taxon>Sphingomonadales</taxon>
        <taxon>Sphingomonadaceae</taxon>
        <taxon>Novosphingobium</taxon>
    </lineage>
</organism>
<accession>G6E6V8</accession>
<dbReference type="EMBL" id="AGFM01000002">
    <property type="protein sequence ID" value="EHJ63003.1"/>
    <property type="molecule type" value="Genomic_DNA"/>
</dbReference>
<proteinExistence type="predicted"/>
<gene>
    <name evidence="1" type="ORF">NSU_0078</name>
</gene>
<comment type="caution">
    <text evidence="1">The sequence shown here is derived from an EMBL/GenBank/DDBJ whole genome shotgun (WGS) entry which is preliminary data.</text>
</comment>
<evidence type="ECO:0000313" key="2">
    <source>
        <dbReference type="Proteomes" id="UP000004030"/>
    </source>
</evidence>
<name>G6E6V8_9SPHN</name>
<keyword evidence="2" id="KW-1185">Reference proteome</keyword>
<protein>
    <submittedName>
        <fullName evidence="1">Uncharacterized protein</fullName>
    </submittedName>
</protein>
<reference evidence="1 2" key="1">
    <citation type="journal article" date="2012" name="J. Bacteriol.">
        <title>Genome sequence of benzo(a)pyrene-degrading bacterium Novosphingobium pentaromativorans US6-1.</title>
        <authorList>
            <person name="Luo Y.R."/>
            <person name="Kang S.G."/>
            <person name="Kim S.J."/>
            <person name="Kim M.R."/>
            <person name="Li N."/>
            <person name="Lee J.H."/>
            <person name="Kwon K.K."/>
        </authorList>
    </citation>
    <scope>NUCLEOTIDE SEQUENCE [LARGE SCALE GENOMIC DNA]</scope>
    <source>
        <strain evidence="1 2">US6-1</strain>
    </source>
</reference>